<dbReference type="InterPro" id="IPR049680">
    <property type="entry name" value="FLVCR1-2_SLC49-like"/>
</dbReference>
<accession>A0AAD4NLY9</accession>
<evidence type="ECO:0000256" key="1">
    <source>
        <dbReference type="ARBA" id="ARBA00004141"/>
    </source>
</evidence>
<gene>
    <name evidence="6" type="ORF">DdX_01193</name>
</gene>
<evidence type="ECO:0000313" key="6">
    <source>
        <dbReference type="EMBL" id="KAI1728979.1"/>
    </source>
</evidence>
<protein>
    <submittedName>
        <fullName evidence="6">Major facilitator superfamily domain-containing protein</fullName>
    </submittedName>
</protein>
<feature type="transmembrane region" description="Helical" evidence="5">
    <location>
        <begin position="125"/>
        <end position="147"/>
    </location>
</feature>
<feature type="transmembrane region" description="Helical" evidence="5">
    <location>
        <begin position="454"/>
        <end position="476"/>
    </location>
</feature>
<dbReference type="Gene3D" id="1.20.1250.20">
    <property type="entry name" value="MFS general substrate transporter like domains"/>
    <property type="match status" value="2"/>
</dbReference>
<dbReference type="Proteomes" id="UP001201812">
    <property type="component" value="Unassembled WGS sequence"/>
</dbReference>
<keyword evidence="7" id="KW-1185">Reference proteome</keyword>
<evidence type="ECO:0000256" key="5">
    <source>
        <dbReference type="SAM" id="Phobius"/>
    </source>
</evidence>
<comment type="subcellular location">
    <subcellularLocation>
        <location evidence="1">Membrane</location>
        <topology evidence="1">Multi-pass membrane protein</topology>
    </subcellularLocation>
</comment>
<evidence type="ECO:0000256" key="2">
    <source>
        <dbReference type="ARBA" id="ARBA00022692"/>
    </source>
</evidence>
<dbReference type="InterPro" id="IPR036259">
    <property type="entry name" value="MFS_trans_sf"/>
</dbReference>
<feature type="transmembrane region" description="Helical" evidence="5">
    <location>
        <begin position="274"/>
        <end position="295"/>
    </location>
</feature>
<keyword evidence="3 5" id="KW-1133">Transmembrane helix</keyword>
<evidence type="ECO:0000313" key="7">
    <source>
        <dbReference type="Proteomes" id="UP001201812"/>
    </source>
</evidence>
<feature type="transmembrane region" description="Helical" evidence="5">
    <location>
        <begin position="343"/>
        <end position="360"/>
    </location>
</feature>
<reference evidence="6" key="1">
    <citation type="submission" date="2022-01" db="EMBL/GenBank/DDBJ databases">
        <title>Genome Sequence Resource for Two Populations of Ditylenchus destructor, the Migratory Endoparasitic Phytonematode.</title>
        <authorList>
            <person name="Zhang H."/>
            <person name="Lin R."/>
            <person name="Xie B."/>
        </authorList>
    </citation>
    <scope>NUCLEOTIDE SEQUENCE</scope>
    <source>
        <strain evidence="6">BazhouSP</strain>
    </source>
</reference>
<feature type="transmembrane region" description="Helical" evidence="5">
    <location>
        <begin position="307"/>
        <end position="331"/>
    </location>
</feature>
<feature type="transmembrane region" description="Helical" evidence="5">
    <location>
        <begin position="98"/>
        <end position="118"/>
    </location>
</feature>
<sequence>MASSEPKLENSEKIEEKELLAPKSVKIIDPVEAQLTLGECKEDDPAMSRIALKVYPRRWLVLLIVALLNNANTMTWISFAPVANHVDIFYHHANATNYFSIVYMLCTIPVGIFAMWAGRHFGLRWAILVAAWANGIGAAIRFSSSFVTPEYRFIVGITGQGIAALAYPFIMFLPTKVAAAWFPDNQRGLATTIGVMANPLGVLLANLISPRVVTDPSHLIYLNAVIAMPGIIICILATLVINRSEPKLPPTVSAGQPYFEFLKGLQVCFTSREYILLLLVMGGGIGMFNCLYTIIQQLLCPSGYSNTFSGICAALMIIGGVCGATAAGIFVDKTKKYEEAMKVSMALAVVFGLGFLQLVLHRDLPALILIDCFLFGVFGLASYPVGLELSAECTFPVSETTSTGLIVLSGQVQSVIYLSVMTVFSKPLQPDYMKYQVCSLPSQSDADSVTAKDMTFSVIVMSIIASLLVLILVIFFHPKYRRMEAEKGLNMTNTNKNGLKVAEEPLDNL</sequence>
<comment type="caution">
    <text evidence="6">The sequence shown here is derived from an EMBL/GenBank/DDBJ whole genome shotgun (WGS) entry which is preliminary data.</text>
</comment>
<keyword evidence="2 5" id="KW-0812">Transmembrane</keyword>
<dbReference type="GO" id="GO:0016020">
    <property type="term" value="C:membrane"/>
    <property type="evidence" value="ECO:0007669"/>
    <property type="project" value="UniProtKB-SubCell"/>
</dbReference>
<organism evidence="6 7">
    <name type="scientific">Ditylenchus destructor</name>
    <dbReference type="NCBI Taxonomy" id="166010"/>
    <lineage>
        <taxon>Eukaryota</taxon>
        <taxon>Metazoa</taxon>
        <taxon>Ecdysozoa</taxon>
        <taxon>Nematoda</taxon>
        <taxon>Chromadorea</taxon>
        <taxon>Rhabditida</taxon>
        <taxon>Tylenchina</taxon>
        <taxon>Tylenchomorpha</taxon>
        <taxon>Sphaerularioidea</taxon>
        <taxon>Anguinidae</taxon>
        <taxon>Anguininae</taxon>
        <taxon>Ditylenchus</taxon>
    </lineage>
</organism>
<feature type="transmembrane region" description="Helical" evidence="5">
    <location>
        <begin position="220"/>
        <end position="241"/>
    </location>
</feature>
<feature type="transmembrane region" description="Helical" evidence="5">
    <location>
        <begin position="59"/>
        <end position="78"/>
    </location>
</feature>
<feature type="transmembrane region" description="Helical" evidence="5">
    <location>
        <begin position="187"/>
        <end position="208"/>
    </location>
</feature>
<feature type="transmembrane region" description="Helical" evidence="5">
    <location>
        <begin position="366"/>
        <end position="385"/>
    </location>
</feature>
<dbReference type="AlphaFoldDB" id="A0AAD4NLY9"/>
<feature type="transmembrane region" description="Helical" evidence="5">
    <location>
        <begin position="153"/>
        <end position="175"/>
    </location>
</feature>
<dbReference type="GO" id="GO:0022857">
    <property type="term" value="F:transmembrane transporter activity"/>
    <property type="evidence" value="ECO:0007669"/>
    <property type="project" value="InterPro"/>
</dbReference>
<dbReference type="Pfam" id="PF07690">
    <property type="entry name" value="MFS_1"/>
    <property type="match status" value="1"/>
</dbReference>
<feature type="transmembrane region" description="Helical" evidence="5">
    <location>
        <begin position="405"/>
        <end position="424"/>
    </location>
</feature>
<dbReference type="PANTHER" id="PTHR10924:SF6">
    <property type="entry name" value="SOLUTE CARRIER FAMILY 49 MEMBER A3"/>
    <property type="match status" value="1"/>
</dbReference>
<evidence type="ECO:0000256" key="3">
    <source>
        <dbReference type="ARBA" id="ARBA00022989"/>
    </source>
</evidence>
<dbReference type="SUPFAM" id="SSF103473">
    <property type="entry name" value="MFS general substrate transporter"/>
    <property type="match status" value="1"/>
</dbReference>
<proteinExistence type="predicted"/>
<dbReference type="EMBL" id="JAKKPZ010000001">
    <property type="protein sequence ID" value="KAI1728979.1"/>
    <property type="molecule type" value="Genomic_DNA"/>
</dbReference>
<dbReference type="InterPro" id="IPR011701">
    <property type="entry name" value="MFS"/>
</dbReference>
<keyword evidence="4 5" id="KW-0472">Membrane</keyword>
<dbReference type="PANTHER" id="PTHR10924">
    <property type="entry name" value="MAJOR FACILITATOR SUPERFAMILY PROTEIN-RELATED"/>
    <property type="match status" value="1"/>
</dbReference>
<dbReference type="CDD" id="cd17399">
    <property type="entry name" value="MFS_MFSD7"/>
    <property type="match status" value="1"/>
</dbReference>
<name>A0AAD4NLY9_9BILA</name>
<evidence type="ECO:0000256" key="4">
    <source>
        <dbReference type="ARBA" id="ARBA00023136"/>
    </source>
</evidence>